<dbReference type="EMBL" id="CAJVQB010049193">
    <property type="protein sequence ID" value="CAG8834368.1"/>
    <property type="molecule type" value="Genomic_DNA"/>
</dbReference>
<dbReference type="Proteomes" id="UP000789901">
    <property type="component" value="Unassembled WGS sequence"/>
</dbReference>
<gene>
    <name evidence="1" type="ORF">GMARGA_LOCUS32017</name>
</gene>
<accession>A0ABN7WK71</accession>
<organism evidence="1 2">
    <name type="scientific">Gigaspora margarita</name>
    <dbReference type="NCBI Taxonomy" id="4874"/>
    <lineage>
        <taxon>Eukaryota</taxon>
        <taxon>Fungi</taxon>
        <taxon>Fungi incertae sedis</taxon>
        <taxon>Mucoromycota</taxon>
        <taxon>Glomeromycotina</taxon>
        <taxon>Glomeromycetes</taxon>
        <taxon>Diversisporales</taxon>
        <taxon>Gigasporaceae</taxon>
        <taxon>Gigaspora</taxon>
    </lineage>
</organism>
<proteinExistence type="predicted"/>
<evidence type="ECO:0000313" key="2">
    <source>
        <dbReference type="Proteomes" id="UP000789901"/>
    </source>
</evidence>
<keyword evidence="2" id="KW-1185">Reference proteome</keyword>
<name>A0ABN7WK71_GIGMA</name>
<reference evidence="1 2" key="1">
    <citation type="submission" date="2021-06" db="EMBL/GenBank/DDBJ databases">
        <authorList>
            <person name="Kallberg Y."/>
            <person name="Tangrot J."/>
            <person name="Rosling A."/>
        </authorList>
    </citation>
    <scope>NUCLEOTIDE SEQUENCE [LARGE SCALE GENOMIC DNA]</scope>
    <source>
        <strain evidence="1 2">120-4 pot B 10/14</strain>
    </source>
</reference>
<feature type="non-terminal residue" evidence="1">
    <location>
        <position position="137"/>
    </location>
</feature>
<evidence type="ECO:0000313" key="1">
    <source>
        <dbReference type="EMBL" id="CAG8834368.1"/>
    </source>
</evidence>
<sequence length="137" mass="16314">MKDKDTKKIRQEDSLKLENEKVYFTIWDLPNRISKKQVTEIIKKFGQPREIHILHSINKKTRAEVEWSSIRKDIKRKLEAPNKRLNNKEKIDQERHRLEELAQRLLGATVVTKNIAIESRFSSTAKKDKEKEPRVLK</sequence>
<protein>
    <submittedName>
        <fullName evidence="1">31652_t:CDS:1</fullName>
    </submittedName>
</protein>
<comment type="caution">
    <text evidence="1">The sequence shown here is derived from an EMBL/GenBank/DDBJ whole genome shotgun (WGS) entry which is preliminary data.</text>
</comment>